<evidence type="ECO:0000256" key="15">
    <source>
        <dbReference type="PIRSR" id="PIRSR000098-1"/>
    </source>
</evidence>
<evidence type="ECO:0000256" key="5">
    <source>
        <dbReference type="ARBA" id="ARBA00013213"/>
    </source>
</evidence>
<dbReference type="GO" id="GO:0009088">
    <property type="term" value="P:threonine biosynthetic process"/>
    <property type="evidence" value="ECO:0007669"/>
    <property type="project" value="UniProtKB-UniPathway"/>
</dbReference>
<dbReference type="UniPathway" id="UPA00050">
    <property type="reaction ID" value="UER00063"/>
</dbReference>
<evidence type="ECO:0000256" key="17">
    <source>
        <dbReference type="RuleBase" id="RU000579"/>
    </source>
</evidence>
<reference evidence="21 23" key="1">
    <citation type="submission" date="2020-05" db="EMBL/GenBank/DDBJ databases">
        <title>Whole genome shotgun sequence of Streptomyces fulvorobeus NBRC 15897.</title>
        <authorList>
            <person name="Komaki H."/>
            <person name="Tamura T."/>
        </authorList>
    </citation>
    <scope>NUCLEOTIDE SEQUENCE [LARGE SCALE GENOMIC DNA]</scope>
    <source>
        <strain evidence="21 23">NBRC 15897</strain>
    </source>
</reference>
<dbReference type="GO" id="GO:0004412">
    <property type="term" value="F:homoserine dehydrogenase activity"/>
    <property type="evidence" value="ECO:0007669"/>
    <property type="project" value="UniProtKB-EC"/>
</dbReference>
<dbReference type="PIRSF" id="PIRSF000098">
    <property type="entry name" value="Homoser_dehydrog"/>
    <property type="match status" value="1"/>
</dbReference>
<dbReference type="SUPFAM" id="SSF51735">
    <property type="entry name" value="NAD(P)-binding Rossmann-fold domains"/>
    <property type="match status" value="1"/>
</dbReference>
<keyword evidence="7 17" id="KW-0028">Amino-acid biosynthesis</keyword>
<evidence type="ECO:0000256" key="10">
    <source>
        <dbReference type="ARBA" id="ARBA00023053"/>
    </source>
</evidence>
<evidence type="ECO:0000256" key="9">
    <source>
        <dbReference type="ARBA" id="ARBA00023002"/>
    </source>
</evidence>
<dbReference type="EMBL" id="JACCCF010000001">
    <property type="protein sequence ID" value="NYE40620.1"/>
    <property type="molecule type" value="Genomic_DNA"/>
</dbReference>
<dbReference type="PANTHER" id="PTHR43331">
    <property type="entry name" value="HOMOSERINE DEHYDROGENASE"/>
    <property type="match status" value="1"/>
</dbReference>
<reference evidence="22 24" key="2">
    <citation type="submission" date="2020-07" db="EMBL/GenBank/DDBJ databases">
        <title>Sequencing the genomes of 1000 actinobacteria strains.</title>
        <authorList>
            <person name="Klenk H.-P."/>
        </authorList>
    </citation>
    <scope>NUCLEOTIDE SEQUENCE [LARGE SCALE GENOMIC DNA]</scope>
    <source>
        <strain evidence="22 24">DSM 41455</strain>
    </source>
</reference>
<dbReference type="InterPro" id="IPR016204">
    <property type="entry name" value="HDH"/>
</dbReference>
<dbReference type="AlphaFoldDB" id="A0A7J0C4A1"/>
<evidence type="ECO:0000259" key="20">
    <source>
        <dbReference type="Pfam" id="PF03447"/>
    </source>
</evidence>
<evidence type="ECO:0000256" key="1">
    <source>
        <dbReference type="ARBA" id="ARBA00001920"/>
    </source>
</evidence>
<evidence type="ECO:0000256" key="2">
    <source>
        <dbReference type="ARBA" id="ARBA00005056"/>
    </source>
</evidence>
<evidence type="ECO:0000256" key="6">
    <source>
        <dbReference type="ARBA" id="ARBA00013376"/>
    </source>
</evidence>
<dbReference type="Gene3D" id="3.40.50.720">
    <property type="entry name" value="NAD(P)-binding Rossmann-like Domain"/>
    <property type="match status" value="1"/>
</dbReference>
<evidence type="ECO:0000256" key="11">
    <source>
        <dbReference type="ARBA" id="ARBA00023167"/>
    </source>
</evidence>
<evidence type="ECO:0000256" key="13">
    <source>
        <dbReference type="ARBA" id="ARBA00048841"/>
    </source>
</evidence>
<dbReference type="GO" id="GO:0009086">
    <property type="term" value="P:methionine biosynthetic process"/>
    <property type="evidence" value="ECO:0007669"/>
    <property type="project" value="UniProtKB-KW"/>
</dbReference>
<dbReference type="EMBL" id="BLWC01000001">
    <property type="protein sequence ID" value="GFM96917.1"/>
    <property type="molecule type" value="Genomic_DNA"/>
</dbReference>
<comment type="function">
    <text evidence="12">Catalyzes the conversion of L-aspartate-beta-semialdehyde (L-Asa) to L-homoserine (L-Hse), the third step in the biosynthesis of threonine and methionine from aspartate.</text>
</comment>
<accession>A0A7J0C4A1</accession>
<comment type="pathway">
    <text evidence="2 17">Amino-acid biosynthesis; L-threonine biosynthesis; L-threonine from L-aspartate: step 3/5.</text>
</comment>
<keyword evidence="10" id="KW-0915">Sodium</keyword>
<protein>
    <recommendedName>
        <fullName evidence="6 17">Homoserine dehydrogenase</fullName>
        <ecNumber evidence="5 17">1.1.1.3</ecNumber>
    </recommendedName>
</protein>
<feature type="binding site" evidence="16">
    <location>
        <begin position="8"/>
        <end position="15"/>
    </location>
    <ligand>
        <name>NADP(+)</name>
        <dbReference type="ChEBI" id="CHEBI:58349"/>
    </ligand>
</feature>
<proteinExistence type="inferred from homology"/>
<comment type="catalytic activity">
    <reaction evidence="13">
        <text>L-homoserine + NADP(+) = L-aspartate 4-semialdehyde + NADPH + H(+)</text>
        <dbReference type="Rhea" id="RHEA:15761"/>
        <dbReference type="ChEBI" id="CHEBI:15378"/>
        <dbReference type="ChEBI" id="CHEBI:57476"/>
        <dbReference type="ChEBI" id="CHEBI:57783"/>
        <dbReference type="ChEBI" id="CHEBI:58349"/>
        <dbReference type="ChEBI" id="CHEBI:537519"/>
        <dbReference type="EC" id="1.1.1.3"/>
    </reaction>
    <physiologicalReaction direction="right-to-left" evidence="13">
        <dbReference type="Rhea" id="RHEA:15763"/>
    </physiologicalReaction>
</comment>
<evidence type="ECO:0000313" key="24">
    <source>
        <dbReference type="Proteomes" id="UP000530403"/>
    </source>
</evidence>
<sequence>MALKVAVLGCGVVGTEVVRRIHDGRAELAERVGAPLELVGIAVRHPEQDRGLDVDPDLWTDDALGLVERDDVDIVVELLGGLEPARSLVVTAMARGASVVSANKALLAAHGPQLHATAAHHGVDLLYEAAVAAAVPVLGPLRDSLCGDRIARITGVVNGTTNYILDQMTRTGGDYAAALSEAIDRGYAEADPSADVEGTDAAAKAVILASLAFHTWPDPARVHQEGITGVTAQDVADARACGRVVKLVALLEQTCESDGSRQVLARVQPTMVDRRHPLADVSGADNAVLVEAHAAGLLLFTGAGAGGLPTSGPVLGDLVTAARRRLQGRFQSGPLARRAPAGPIGTHTDRGLRSRHHLRIPIQDLTAAQAAVSVVLARANIAITSIRTTVDARALLILTADTEETTLRHTLGELAALPSVSAMPRSLPLLDAHEDQ</sequence>
<evidence type="ECO:0000256" key="4">
    <source>
        <dbReference type="ARBA" id="ARBA00006753"/>
    </source>
</evidence>
<dbReference type="GO" id="GO:0050661">
    <property type="term" value="F:NADP binding"/>
    <property type="evidence" value="ECO:0007669"/>
    <property type="project" value="InterPro"/>
</dbReference>
<dbReference type="Proteomes" id="UP000498980">
    <property type="component" value="Unassembled WGS sequence"/>
</dbReference>
<organism evidence="21 23">
    <name type="scientific">Streptomyces fulvorobeus</name>
    <dbReference type="NCBI Taxonomy" id="284028"/>
    <lineage>
        <taxon>Bacteria</taxon>
        <taxon>Bacillati</taxon>
        <taxon>Actinomycetota</taxon>
        <taxon>Actinomycetes</taxon>
        <taxon>Kitasatosporales</taxon>
        <taxon>Streptomycetaceae</taxon>
        <taxon>Streptomyces</taxon>
    </lineage>
</organism>
<comment type="pathway">
    <text evidence="3 17">Amino-acid biosynthesis; L-methionine biosynthesis via de novo pathway; L-homoserine from L-aspartate: step 3/3.</text>
</comment>
<dbReference type="PROSITE" id="PS01042">
    <property type="entry name" value="HOMOSER_DHGENASE"/>
    <property type="match status" value="1"/>
</dbReference>
<gene>
    <name evidence="22" type="ORF">HEB29_001631</name>
    <name evidence="21" type="ORF">Sfulv_17280</name>
</gene>
<evidence type="ECO:0000256" key="12">
    <source>
        <dbReference type="ARBA" id="ARBA00044930"/>
    </source>
</evidence>
<evidence type="ECO:0000259" key="19">
    <source>
        <dbReference type="Pfam" id="PF00742"/>
    </source>
</evidence>
<keyword evidence="11 17" id="KW-0486">Methionine biosynthesis</keyword>
<dbReference type="PANTHER" id="PTHR43331:SF1">
    <property type="entry name" value="HOMOSERINE DEHYDROGENASE"/>
    <property type="match status" value="1"/>
</dbReference>
<keyword evidence="9 17" id="KW-0560">Oxidoreductase</keyword>
<dbReference type="EC" id="1.1.1.3" evidence="5 17"/>
<dbReference type="NCBIfam" id="NF004976">
    <property type="entry name" value="PRK06349.1"/>
    <property type="match status" value="1"/>
</dbReference>
<feature type="domain" description="Homoserine dehydrogenase catalytic" evidence="19">
    <location>
        <begin position="136"/>
        <end position="319"/>
    </location>
</feature>
<dbReference type="InterPro" id="IPR019811">
    <property type="entry name" value="HDH_CS"/>
</dbReference>
<comment type="cofactor">
    <cofactor evidence="1">
        <name>a metal cation</name>
        <dbReference type="ChEBI" id="CHEBI:25213"/>
    </cofactor>
</comment>
<feature type="active site" description="Proton donor" evidence="15">
    <location>
        <position position="204"/>
    </location>
</feature>
<comment type="similarity">
    <text evidence="4 18">Belongs to the homoserine dehydrogenase family.</text>
</comment>
<dbReference type="InterPro" id="IPR001342">
    <property type="entry name" value="HDH_cat"/>
</dbReference>
<dbReference type="UniPathway" id="UPA00051">
    <property type="reaction ID" value="UER00465"/>
</dbReference>
<dbReference type="Gene3D" id="3.30.70.260">
    <property type="match status" value="1"/>
</dbReference>
<evidence type="ECO:0000256" key="8">
    <source>
        <dbReference type="ARBA" id="ARBA00022697"/>
    </source>
</evidence>
<evidence type="ECO:0000313" key="22">
    <source>
        <dbReference type="EMBL" id="NYE40620.1"/>
    </source>
</evidence>
<dbReference type="FunFam" id="3.30.360.10:FF:000005">
    <property type="entry name" value="Homoserine dehydrogenase"/>
    <property type="match status" value="1"/>
</dbReference>
<comment type="catalytic activity">
    <reaction evidence="14">
        <text>L-homoserine + NAD(+) = L-aspartate 4-semialdehyde + NADH + H(+)</text>
        <dbReference type="Rhea" id="RHEA:15757"/>
        <dbReference type="ChEBI" id="CHEBI:15378"/>
        <dbReference type="ChEBI" id="CHEBI:57476"/>
        <dbReference type="ChEBI" id="CHEBI:57540"/>
        <dbReference type="ChEBI" id="CHEBI:57945"/>
        <dbReference type="ChEBI" id="CHEBI:537519"/>
        <dbReference type="EC" id="1.1.1.3"/>
    </reaction>
    <physiologicalReaction direction="right-to-left" evidence="14">
        <dbReference type="Rhea" id="RHEA:15759"/>
    </physiologicalReaction>
</comment>
<name>A0A7J0C4A1_9ACTN</name>
<evidence type="ECO:0000313" key="21">
    <source>
        <dbReference type="EMBL" id="GFM96917.1"/>
    </source>
</evidence>
<dbReference type="Pfam" id="PF03447">
    <property type="entry name" value="NAD_binding_3"/>
    <property type="match status" value="1"/>
</dbReference>
<evidence type="ECO:0000313" key="23">
    <source>
        <dbReference type="Proteomes" id="UP000498980"/>
    </source>
</evidence>
<evidence type="ECO:0000256" key="3">
    <source>
        <dbReference type="ARBA" id="ARBA00005062"/>
    </source>
</evidence>
<feature type="domain" description="Aspartate/homoserine dehydrogenase NAD-binding" evidence="20">
    <location>
        <begin position="9"/>
        <end position="128"/>
    </location>
</feature>
<evidence type="ECO:0000256" key="14">
    <source>
        <dbReference type="ARBA" id="ARBA00049031"/>
    </source>
</evidence>
<comment type="caution">
    <text evidence="21">The sequence shown here is derived from an EMBL/GenBank/DDBJ whole genome shotgun (WGS) entry which is preliminary data.</text>
</comment>
<feature type="binding site" evidence="16">
    <location>
        <position position="189"/>
    </location>
    <ligand>
        <name>L-homoserine</name>
        <dbReference type="ChEBI" id="CHEBI:57476"/>
    </ligand>
</feature>
<feature type="binding site" evidence="16">
    <location>
        <position position="104"/>
    </location>
    <ligand>
        <name>NADPH</name>
        <dbReference type="ChEBI" id="CHEBI:57783"/>
    </ligand>
</feature>
<dbReference type="Gene3D" id="3.30.360.10">
    <property type="entry name" value="Dihydrodipicolinate Reductase, domain 2"/>
    <property type="match status" value="1"/>
</dbReference>
<evidence type="ECO:0000256" key="16">
    <source>
        <dbReference type="PIRSR" id="PIRSR000098-2"/>
    </source>
</evidence>
<keyword evidence="16 17" id="KW-0521">NADP</keyword>
<dbReference type="InterPro" id="IPR005106">
    <property type="entry name" value="Asp/hSer_DH_NAD-bd"/>
</dbReference>
<dbReference type="SUPFAM" id="SSF55347">
    <property type="entry name" value="Glyceraldehyde-3-phosphate dehydrogenase-like, C-terminal domain"/>
    <property type="match status" value="1"/>
</dbReference>
<keyword evidence="23" id="KW-1185">Reference proteome</keyword>
<dbReference type="Proteomes" id="UP000530403">
    <property type="component" value="Unassembled WGS sequence"/>
</dbReference>
<evidence type="ECO:0000256" key="7">
    <source>
        <dbReference type="ARBA" id="ARBA00022605"/>
    </source>
</evidence>
<dbReference type="Pfam" id="PF00742">
    <property type="entry name" value="Homoserine_dh"/>
    <property type="match status" value="1"/>
</dbReference>
<dbReference type="InterPro" id="IPR036291">
    <property type="entry name" value="NAD(P)-bd_dom_sf"/>
</dbReference>
<evidence type="ECO:0000256" key="18">
    <source>
        <dbReference type="RuleBase" id="RU004171"/>
    </source>
</evidence>
<keyword evidence="8 17" id="KW-0791">Threonine biosynthesis</keyword>